<proteinExistence type="predicted"/>
<feature type="domain" description="HTH marR-type" evidence="2">
    <location>
        <begin position="14"/>
        <end position="142"/>
    </location>
</feature>
<dbReference type="Proteomes" id="UP000460272">
    <property type="component" value="Unassembled WGS sequence"/>
</dbReference>
<dbReference type="InterPro" id="IPR036390">
    <property type="entry name" value="WH_DNA-bd_sf"/>
</dbReference>
<dbReference type="Pfam" id="PF01047">
    <property type="entry name" value="MarR"/>
    <property type="match status" value="1"/>
</dbReference>
<dbReference type="InterPro" id="IPR000835">
    <property type="entry name" value="HTH_MarR-typ"/>
</dbReference>
<dbReference type="OrthoDB" id="8966183at2"/>
<dbReference type="PANTHER" id="PTHR39515:SF2">
    <property type="entry name" value="HTH-TYPE TRANSCRIPTIONAL REGULATOR RV0880"/>
    <property type="match status" value="1"/>
</dbReference>
<evidence type="ECO:0000259" key="2">
    <source>
        <dbReference type="PROSITE" id="PS50995"/>
    </source>
</evidence>
<evidence type="ECO:0000313" key="3">
    <source>
        <dbReference type="EMBL" id="TVZ04386.1"/>
    </source>
</evidence>
<dbReference type="InterPro" id="IPR052526">
    <property type="entry name" value="HTH-type_Bedaq_tolerance"/>
</dbReference>
<dbReference type="RefSeq" id="WP_145854291.1">
    <property type="nucleotide sequence ID" value="NZ_RPFW01000003.1"/>
</dbReference>
<dbReference type="PANTHER" id="PTHR39515">
    <property type="entry name" value="CONSERVED PROTEIN"/>
    <property type="match status" value="1"/>
</dbReference>
<sequence length="172" mass="17550">MDSAPGAELGDALAAALAVNLERIVGLYRSLSPASGLSMTAAATLASVERFGPQRLTVLAAREGVTQPAMTQLISRLEESGLARREPSPEDGRVVLVVITDDGRATLARRRAVRAERLAAIIAQLDPDHRAALAGALPALDALANVPRADDPPAPVGTGPGSAGPGPVSVAR</sequence>
<evidence type="ECO:0000313" key="4">
    <source>
        <dbReference type="Proteomes" id="UP000460272"/>
    </source>
</evidence>
<protein>
    <submittedName>
        <fullName evidence="3">MarR family transcriptional regulator</fullName>
    </submittedName>
</protein>
<dbReference type="SUPFAM" id="SSF46785">
    <property type="entry name" value="Winged helix' DNA-binding domain"/>
    <property type="match status" value="1"/>
</dbReference>
<dbReference type="InterPro" id="IPR036388">
    <property type="entry name" value="WH-like_DNA-bd_sf"/>
</dbReference>
<dbReference type="AlphaFoldDB" id="A0A6P2C1N8"/>
<dbReference type="SMART" id="SM00347">
    <property type="entry name" value="HTH_MARR"/>
    <property type="match status" value="1"/>
</dbReference>
<keyword evidence="4" id="KW-1185">Reference proteome</keyword>
<dbReference type="EMBL" id="RPFW01000003">
    <property type="protein sequence ID" value="TVZ04386.1"/>
    <property type="molecule type" value="Genomic_DNA"/>
</dbReference>
<dbReference type="GO" id="GO:0003700">
    <property type="term" value="F:DNA-binding transcription factor activity"/>
    <property type="evidence" value="ECO:0007669"/>
    <property type="project" value="InterPro"/>
</dbReference>
<comment type="caution">
    <text evidence="3">The sequence shown here is derived from an EMBL/GenBank/DDBJ whole genome shotgun (WGS) entry which is preliminary data.</text>
</comment>
<dbReference type="PROSITE" id="PS50995">
    <property type="entry name" value="HTH_MARR_2"/>
    <property type="match status" value="1"/>
</dbReference>
<feature type="region of interest" description="Disordered" evidence="1">
    <location>
        <begin position="145"/>
        <end position="172"/>
    </location>
</feature>
<gene>
    <name evidence="3" type="ORF">EAS64_18640</name>
</gene>
<reference evidence="3 4" key="1">
    <citation type="submission" date="2018-11" db="EMBL/GenBank/DDBJ databases">
        <title>Trebonia kvetii gen.nov., sp.nov., a novel acidophilic actinobacterium, and proposal of the new actinobacterial family Treboniaceae fam. nov.</title>
        <authorList>
            <person name="Rapoport D."/>
            <person name="Sagova-Mareckova M."/>
            <person name="Sedlacek I."/>
            <person name="Provaznik J."/>
            <person name="Kralova S."/>
            <person name="Pavlinic D."/>
            <person name="Benes V."/>
            <person name="Kopecky J."/>
        </authorList>
    </citation>
    <scope>NUCLEOTIDE SEQUENCE [LARGE SCALE GENOMIC DNA]</scope>
    <source>
        <strain evidence="3 4">15Tr583</strain>
    </source>
</reference>
<dbReference type="Gene3D" id="1.10.10.10">
    <property type="entry name" value="Winged helix-like DNA-binding domain superfamily/Winged helix DNA-binding domain"/>
    <property type="match status" value="1"/>
</dbReference>
<organism evidence="3 4">
    <name type="scientific">Trebonia kvetii</name>
    <dbReference type="NCBI Taxonomy" id="2480626"/>
    <lineage>
        <taxon>Bacteria</taxon>
        <taxon>Bacillati</taxon>
        <taxon>Actinomycetota</taxon>
        <taxon>Actinomycetes</taxon>
        <taxon>Streptosporangiales</taxon>
        <taxon>Treboniaceae</taxon>
        <taxon>Trebonia</taxon>
    </lineage>
</organism>
<name>A0A6P2C1N8_9ACTN</name>
<evidence type="ECO:0000256" key="1">
    <source>
        <dbReference type="SAM" id="MobiDB-lite"/>
    </source>
</evidence>
<accession>A0A6P2C1N8</accession>